<dbReference type="Proteomes" id="UP001569414">
    <property type="component" value="Unassembled WGS sequence"/>
</dbReference>
<proteinExistence type="predicted"/>
<gene>
    <name evidence="2" type="primary">drt4</name>
    <name evidence="2" type="ORF">ACCI51_06320</name>
</gene>
<evidence type="ECO:0000313" key="3">
    <source>
        <dbReference type="Proteomes" id="UP001569414"/>
    </source>
</evidence>
<evidence type="ECO:0000259" key="1">
    <source>
        <dbReference type="PROSITE" id="PS50878"/>
    </source>
</evidence>
<reference evidence="2 3" key="1">
    <citation type="submission" date="2024-08" db="EMBL/GenBank/DDBJ databases">
        <authorList>
            <person name="Ishaq N."/>
        </authorList>
    </citation>
    <scope>NUCLEOTIDE SEQUENCE [LARGE SCALE GENOMIC DNA]</scope>
    <source>
        <strain evidence="2 3">JCM 30400</strain>
    </source>
</reference>
<organism evidence="2 3">
    <name type="scientific">Microbulbifer echini</name>
    <dbReference type="NCBI Taxonomy" id="1529067"/>
    <lineage>
        <taxon>Bacteria</taxon>
        <taxon>Pseudomonadati</taxon>
        <taxon>Pseudomonadota</taxon>
        <taxon>Gammaproteobacteria</taxon>
        <taxon>Cellvibrionales</taxon>
        <taxon>Microbulbiferaceae</taxon>
        <taxon>Microbulbifer</taxon>
    </lineage>
</organism>
<dbReference type="InterPro" id="IPR000477">
    <property type="entry name" value="RT_dom"/>
</dbReference>
<dbReference type="CDD" id="cd01646">
    <property type="entry name" value="RT_Bac_retron_I"/>
    <property type="match status" value="1"/>
</dbReference>
<dbReference type="RefSeq" id="WP_371842996.1">
    <property type="nucleotide sequence ID" value="NZ_JBGMEL010000005.1"/>
</dbReference>
<keyword evidence="2" id="KW-0695">RNA-directed DNA polymerase</keyword>
<feature type="domain" description="Reverse transcriptase" evidence="1">
    <location>
        <begin position="49"/>
        <end position="304"/>
    </location>
</feature>
<evidence type="ECO:0000313" key="2">
    <source>
        <dbReference type="EMBL" id="MFA0790155.1"/>
    </source>
</evidence>
<comment type="caution">
    <text evidence="2">The sequence shown here is derived from an EMBL/GenBank/DDBJ whole genome shotgun (WGS) entry which is preliminary data.</text>
</comment>
<dbReference type="EMBL" id="JBGMEL010000005">
    <property type="protein sequence ID" value="MFA0790155.1"/>
    <property type="molecule type" value="Genomic_DNA"/>
</dbReference>
<sequence length="537" mass="61956">MLKKEDISDSLLKWNYFPVQKKDREEIPPIFNSSMFDKEVAKSVIRGVKARAGGYDQVEYRSTRFTNVPRALSIPHPRPYAELCLEIQSNWEEISSIEQNTSSIIKPQAHKDGRLIIMDYDSSQRFSHRHLNKSLGMKFVVHTDISNFFNSIYTHAIPWALVGFSEAKKNQDPNEWYNKLDKLQRQCKRDETMGVPIGPATSNIFAESILQRVDERLRGSGYSFSRYIDDYTGYCKSNEEAECFISDLGKELKRFKLILNLNKTYVLQLPEAASDDWVADLSTRLPKTKKVTFLEATRYLDYAVSIQRKTPDGSVLKFAVKAISSRVDIEARLSLVKYALNLAFHYPVIIPLLDPLLIGLNVTEGFDLEGRLLKILTENISCARSDGMSWTIYLLRKHCLVRLSENIVDKIIETQDCISITMLYLIGGCEDKVIKFANQIVSQDLYAIDEQWLLLYQMFLDGKIKNPYSDASLYSGIRKKSESEEDVMRREVLCFNRLKEKKISFIDLSCLKRKDSNSFKELLLSLNFKRIRKRIGV</sequence>
<name>A0ABV4NLC6_9GAMM</name>
<protein>
    <submittedName>
        <fullName evidence="2">Antiviral reverse transcriptase Drt4</fullName>
    </submittedName>
</protein>
<dbReference type="PROSITE" id="PS50878">
    <property type="entry name" value="RT_POL"/>
    <property type="match status" value="1"/>
</dbReference>
<keyword evidence="2" id="KW-0808">Transferase</keyword>
<dbReference type="NCBIfam" id="NF041749">
    <property type="entry name" value="Drt4"/>
    <property type="match status" value="1"/>
</dbReference>
<accession>A0ABV4NLC6</accession>
<dbReference type="Pfam" id="PF00078">
    <property type="entry name" value="RVT_1"/>
    <property type="match status" value="1"/>
</dbReference>
<keyword evidence="3" id="KW-1185">Reference proteome</keyword>
<dbReference type="GO" id="GO:0003964">
    <property type="term" value="F:RNA-directed DNA polymerase activity"/>
    <property type="evidence" value="ECO:0007669"/>
    <property type="project" value="UniProtKB-KW"/>
</dbReference>
<keyword evidence="2" id="KW-0548">Nucleotidyltransferase</keyword>